<organism evidence="1 2">
    <name type="scientific">Microbacterium istanbulense</name>
    <dbReference type="NCBI Taxonomy" id="3122049"/>
    <lineage>
        <taxon>Bacteria</taxon>
        <taxon>Bacillati</taxon>
        <taxon>Actinomycetota</taxon>
        <taxon>Actinomycetes</taxon>
        <taxon>Micrococcales</taxon>
        <taxon>Microbacteriaceae</taxon>
        <taxon>Microbacterium</taxon>
    </lineage>
</organism>
<sequence>MAGSIAAVLALGIAGGGGYLAGRSSVPDVVPATADPQQAQVAAVSNPAGDVENLDPQEAEQFAENSTPIAEEDVQFEENIDLTVEQIADRTEEMADAYEVGEPLSPEDLEFLRAYMVDESVDSGPTVTTANYSADSDEPNIELAASTTGKINRSKTAFGTSVSQVGSFSLKVGEPNPFANSWSTSFTAKKTSGTSLTKIKAQVNVQGYGAVTQWPFVGKVYETSQSSTSGANVQSWSFNRSGSFGGVILNLEIQTYAYFWNSKGSFQLP</sequence>
<name>A0ABU8LJZ3_9MICO</name>
<gene>
    <name evidence="1" type="ORF">WDU93_08025</name>
</gene>
<dbReference type="Proteomes" id="UP001366085">
    <property type="component" value="Unassembled WGS sequence"/>
</dbReference>
<comment type="caution">
    <text evidence="1">The sequence shown here is derived from an EMBL/GenBank/DDBJ whole genome shotgun (WGS) entry which is preliminary data.</text>
</comment>
<reference evidence="1 2" key="1">
    <citation type="submission" date="2024-02" db="EMBL/GenBank/DDBJ databases">
        <authorList>
            <person name="Saticioglu I.B."/>
        </authorList>
    </citation>
    <scope>NUCLEOTIDE SEQUENCE [LARGE SCALE GENOMIC DNA]</scope>
    <source>
        <strain evidence="1 2">Mu-43</strain>
    </source>
</reference>
<evidence type="ECO:0000313" key="2">
    <source>
        <dbReference type="Proteomes" id="UP001366085"/>
    </source>
</evidence>
<dbReference type="RefSeq" id="WP_337319359.1">
    <property type="nucleotide sequence ID" value="NZ_JBBDGN010000006.1"/>
</dbReference>
<protein>
    <submittedName>
        <fullName evidence="1">Uncharacterized protein</fullName>
    </submittedName>
</protein>
<dbReference type="EMBL" id="JBBDGN010000006">
    <property type="protein sequence ID" value="MEJ1091644.1"/>
    <property type="molecule type" value="Genomic_DNA"/>
</dbReference>
<proteinExistence type="predicted"/>
<accession>A0ABU8LJZ3</accession>
<evidence type="ECO:0000313" key="1">
    <source>
        <dbReference type="EMBL" id="MEJ1091644.1"/>
    </source>
</evidence>
<keyword evidence="2" id="KW-1185">Reference proteome</keyword>